<organism>
    <name type="scientific">Ixodes scapularis</name>
    <name type="common">Black-legged tick</name>
    <name type="synonym">Deer tick</name>
    <dbReference type="NCBI Taxonomy" id="6945"/>
    <lineage>
        <taxon>Eukaryota</taxon>
        <taxon>Metazoa</taxon>
        <taxon>Ecdysozoa</taxon>
        <taxon>Arthropoda</taxon>
        <taxon>Chelicerata</taxon>
        <taxon>Arachnida</taxon>
        <taxon>Acari</taxon>
        <taxon>Parasitiformes</taxon>
        <taxon>Ixodida</taxon>
        <taxon>Ixodoidea</taxon>
        <taxon>Ixodidae</taxon>
        <taxon>Ixodinae</taxon>
        <taxon>Ixodes</taxon>
    </lineage>
</organism>
<protein>
    <submittedName>
        <fullName evidence="2 3">Uncharacterized protein</fullName>
    </submittedName>
</protein>
<dbReference type="HOGENOM" id="CLU_2111546_0_0_1"/>
<dbReference type="AlphaFoldDB" id="B7QJW7"/>
<reference evidence="2 4" key="1">
    <citation type="submission" date="2008-03" db="EMBL/GenBank/DDBJ databases">
        <title>Annotation of Ixodes scapularis.</title>
        <authorList>
            <consortium name="Ixodes scapularis Genome Project Consortium"/>
            <person name="Caler E."/>
            <person name="Hannick L.I."/>
            <person name="Bidwell S."/>
            <person name="Joardar V."/>
            <person name="Thiagarajan M."/>
            <person name="Amedeo P."/>
            <person name="Galinsky K.J."/>
            <person name="Schobel S."/>
            <person name="Inman J."/>
            <person name="Hostetler J."/>
            <person name="Miller J."/>
            <person name="Hammond M."/>
            <person name="Megy K."/>
            <person name="Lawson D."/>
            <person name="Kodira C."/>
            <person name="Sutton G."/>
            <person name="Meyer J."/>
            <person name="Hill C.A."/>
            <person name="Birren B."/>
            <person name="Nene V."/>
            <person name="Collins F."/>
            <person name="Alarcon-Chaidez F."/>
            <person name="Wikel S."/>
            <person name="Strausberg R."/>
        </authorList>
    </citation>
    <scope>NUCLEOTIDE SEQUENCE [LARGE SCALE GENOMIC DNA]</scope>
    <source>
        <strain evidence="4">Wikel</strain>
        <strain evidence="2">Wikel colony</strain>
    </source>
</reference>
<sequence length="115" mass="12520">MTGLVGAAALAEGSRSSVGSECQAARTIHRGCQVADRALLIAQPPHNITAPATVPPSRTAAATHRRLGPTSLKEPLPTAPYYRVSRWEFQQGLVEVSRNVSWWSITPESYCKRYC</sequence>
<dbReference type="PaxDb" id="6945-B7QJW7"/>
<dbReference type="EMBL" id="DS954809">
    <property type="protein sequence ID" value="EEC19139.1"/>
    <property type="molecule type" value="Genomic_DNA"/>
</dbReference>
<dbReference type="EnsemblMetazoa" id="ISCW023278-RA">
    <property type="protein sequence ID" value="ISCW023278-PA"/>
    <property type="gene ID" value="ISCW023278"/>
</dbReference>
<evidence type="ECO:0000313" key="4">
    <source>
        <dbReference type="Proteomes" id="UP000001555"/>
    </source>
</evidence>
<evidence type="ECO:0000313" key="3">
    <source>
        <dbReference type="EnsemblMetazoa" id="ISCW023278-PA"/>
    </source>
</evidence>
<dbReference type="VEuPathDB" id="VectorBase:ISCW023278"/>
<accession>B7QJW7</accession>
<proteinExistence type="predicted"/>
<dbReference type="EMBL" id="ABJB010537918">
    <property type="status" value="NOT_ANNOTATED_CDS"/>
    <property type="molecule type" value="Genomic_DNA"/>
</dbReference>
<reference evidence="3" key="2">
    <citation type="submission" date="2020-05" db="UniProtKB">
        <authorList>
            <consortium name="EnsemblMetazoa"/>
        </authorList>
    </citation>
    <scope>IDENTIFICATION</scope>
    <source>
        <strain evidence="3">wikel</strain>
    </source>
</reference>
<evidence type="ECO:0000256" key="1">
    <source>
        <dbReference type="SAM" id="MobiDB-lite"/>
    </source>
</evidence>
<gene>
    <name evidence="2" type="ORF">IscW_ISCW023278</name>
</gene>
<feature type="region of interest" description="Disordered" evidence="1">
    <location>
        <begin position="47"/>
        <end position="72"/>
    </location>
</feature>
<dbReference type="VEuPathDB" id="VectorBase:ISCI023278"/>
<evidence type="ECO:0000313" key="2">
    <source>
        <dbReference type="EMBL" id="EEC19139.1"/>
    </source>
</evidence>
<name>B7QJW7_IXOSC</name>
<dbReference type="InParanoid" id="B7QJW7"/>
<keyword evidence="4" id="KW-1185">Reference proteome</keyword>
<dbReference type="Proteomes" id="UP000001555">
    <property type="component" value="Unassembled WGS sequence"/>
</dbReference>